<dbReference type="CDD" id="cd14256">
    <property type="entry name" value="Dockerin_I"/>
    <property type="match status" value="1"/>
</dbReference>
<dbReference type="InterPro" id="IPR036439">
    <property type="entry name" value="Dockerin_dom_sf"/>
</dbReference>
<dbReference type="Pfam" id="PF13734">
    <property type="entry name" value="Inhibitor_I69"/>
    <property type="match status" value="1"/>
</dbReference>
<dbReference type="GO" id="GO:0006508">
    <property type="term" value="P:proteolysis"/>
    <property type="evidence" value="ECO:0007669"/>
    <property type="project" value="UniProtKB-KW"/>
</dbReference>
<reference evidence="7" key="1">
    <citation type="submission" date="2018-05" db="EMBL/GenBank/DDBJ databases">
        <authorList>
            <person name="Lanie J.A."/>
            <person name="Ng W.-L."/>
            <person name="Kazmierczak K.M."/>
            <person name="Andrzejewski T.M."/>
            <person name="Davidsen T.M."/>
            <person name="Wayne K.J."/>
            <person name="Tettelin H."/>
            <person name="Glass J.I."/>
            <person name="Rusch D."/>
            <person name="Podicherti R."/>
            <person name="Tsui H.-C.T."/>
            <person name="Winkler M.E."/>
        </authorList>
    </citation>
    <scope>NUCLEOTIDE SEQUENCE</scope>
</reference>
<keyword evidence="3" id="KW-0732">Signal</keyword>
<dbReference type="Gene3D" id="3.90.70.50">
    <property type="entry name" value="Peptidase C10, streptopain"/>
    <property type="match status" value="1"/>
</dbReference>
<dbReference type="AlphaFoldDB" id="A0A381ZUE8"/>
<dbReference type="Gene3D" id="1.10.1330.10">
    <property type="entry name" value="Dockerin domain"/>
    <property type="match status" value="1"/>
</dbReference>
<evidence type="ECO:0000259" key="6">
    <source>
        <dbReference type="PROSITE" id="PS51766"/>
    </source>
</evidence>
<keyword evidence="2" id="KW-0645">Protease</keyword>
<name>A0A381ZUE8_9ZZZZ</name>
<dbReference type="InterPro" id="IPR025896">
    <property type="entry name" value="Spi_Prtas-inh"/>
</dbReference>
<dbReference type="InterPro" id="IPR018247">
    <property type="entry name" value="EF_Hand_1_Ca_BS"/>
</dbReference>
<dbReference type="SUPFAM" id="SSF63446">
    <property type="entry name" value="Type I dockerin domain"/>
    <property type="match status" value="1"/>
</dbReference>
<evidence type="ECO:0000313" key="7">
    <source>
        <dbReference type="EMBL" id="SVA92860.1"/>
    </source>
</evidence>
<evidence type="ECO:0000256" key="2">
    <source>
        <dbReference type="ARBA" id="ARBA00022670"/>
    </source>
</evidence>
<dbReference type="SUPFAM" id="SSF54001">
    <property type="entry name" value="Cysteine proteinases"/>
    <property type="match status" value="1"/>
</dbReference>
<dbReference type="PROSITE" id="PS51766">
    <property type="entry name" value="DOCKERIN"/>
    <property type="match status" value="1"/>
</dbReference>
<evidence type="ECO:0000256" key="5">
    <source>
        <dbReference type="ARBA" id="ARBA00022807"/>
    </source>
</evidence>
<dbReference type="GO" id="GO:0000272">
    <property type="term" value="P:polysaccharide catabolic process"/>
    <property type="evidence" value="ECO:0007669"/>
    <property type="project" value="InterPro"/>
</dbReference>
<dbReference type="InterPro" id="IPR000200">
    <property type="entry name" value="Peptidase_C10"/>
</dbReference>
<dbReference type="InterPro" id="IPR044934">
    <property type="entry name" value="Streptopain_sf"/>
</dbReference>
<dbReference type="InterPro" id="IPR016134">
    <property type="entry name" value="Dockerin_dom"/>
</dbReference>
<keyword evidence="4" id="KW-0378">Hydrolase</keyword>
<sequence length="426" mass="47808">MINSSIWINFVLFSFLFSAPVSLSDIEKMASNFINQKTFEIKEPISTLQLSEYSNITIVNFHPSGFVLTSNDNQLIPVLAYSLNKNFDILEIPIHLEMTLSKYEIEIDQLLQNNIIDNENLYLWLNLLRNKESEEAARNVDPLLTAEWDQDPSFNLQCPYDNNGPGNHAVVGCVAVGMGQIMHYWQQPQTGIGNHSYTHPNYGLIEADFENTNYSFSNMTDLTGNFEVQQLLFHAGVSVEMDYGPDGSGAPGGPFSPFDNPNAFSALQENFGYSNEMQWLSKDNFSSIEWLELIKHELDNDRPIAYDACANVGCHFWNIDGYEDDFLHCNWGWGGQANGFYIYSALGPDDEPIVFNSEEFIIIGIMPTSAFLEGDINGDSLVNIQDIILTVNLVLSNEYNSLADLNSDNIVDILDLVALVNIVLGI</sequence>
<protein>
    <recommendedName>
        <fullName evidence="6">Dockerin domain-containing protein</fullName>
    </recommendedName>
</protein>
<accession>A0A381ZUE8</accession>
<evidence type="ECO:0000256" key="3">
    <source>
        <dbReference type="ARBA" id="ARBA00022729"/>
    </source>
</evidence>
<evidence type="ECO:0000256" key="1">
    <source>
        <dbReference type="ARBA" id="ARBA00009693"/>
    </source>
</evidence>
<keyword evidence="5" id="KW-0788">Thiol protease</keyword>
<dbReference type="PRINTS" id="PR00797">
    <property type="entry name" value="STREPTOPAIN"/>
</dbReference>
<gene>
    <name evidence="7" type="ORF">METZ01_LOCUS145714</name>
</gene>
<feature type="domain" description="Dockerin" evidence="6">
    <location>
        <begin position="369"/>
        <end position="426"/>
    </location>
</feature>
<dbReference type="InterPro" id="IPR038765">
    <property type="entry name" value="Papain-like_cys_pep_sf"/>
</dbReference>
<comment type="similarity">
    <text evidence="1">Belongs to the peptidase C10 family.</text>
</comment>
<organism evidence="7">
    <name type="scientific">marine metagenome</name>
    <dbReference type="NCBI Taxonomy" id="408172"/>
    <lineage>
        <taxon>unclassified sequences</taxon>
        <taxon>metagenomes</taxon>
        <taxon>ecological metagenomes</taxon>
    </lineage>
</organism>
<proteinExistence type="inferred from homology"/>
<dbReference type="PROSITE" id="PS00018">
    <property type="entry name" value="EF_HAND_1"/>
    <property type="match status" value="1"/>
</dbReference>
<dbReference type="GO" id="GO:0008234">
    <property type="term" value="F:cysteine-type peptidase activity"/>
    <property type="evidence" value="ECO:0007669"/>
    <property type="project" value="UniProtKB-KW"/>
</dbReference>
<evidence type="ECO:0000256" key="4">
    <source>
        <dbReference type="ARBA" id="ARBA00022801"/>
    </source>
</evidence>
<dbReference type="EMBL" id="UINC01022701">
    <property type="protein sequence ID" value="SVA92860.1"/>
    <property type="molecule type" value="Genomic_DNA"/>
</dbReference>
<dbReference type="Pfam" id="PF01640">
    <property type="entry name" value="Peptidase_C10"/>
    <property type="match status" value="1"/>
</dbReference>